<reference evidence="1 2" key="1">
    <citation type="submission" date="2019-08" db="EMBL/GenBank/DDBJ databases">
        <title>In-depth cultivation of the pig gut microbiome towards novel bacterial diversity and tailored functional studies.</title>
        <authorList>
            <person name="Wylensek D."/>
            <person name="Hitch T.C.A."/>
            <person name="Clavel T."/>
        </authorList>
    </citation>
    <scope>NUCLEOTIDE SEQUENCE [LARGE SCALE GENOMIC DNA]</scope>
    <source>
        <strain evidence="1 2">RF-GAM-744-WT-7</strain>
    </source>
</reference>
<dbReference type="AlphaFoldDB" id="A0A7K0K384"/>
<dbReference type="Gene3D" id="3.30.2010.20">
    <property type="match status" value="1"/>
</dbReference>
<dbReference type="SUPFAM" id="SSF55486">
    <property type="entry name" value="Metalloproteases ('zincins'), catalytic domain"/>
    <property type="match status" value="1"/>
</dbReference>
<dbReference type="Proteomes" id="UP000442535">
    <property type="component" value="Unassembled WGS sequence"/>
</dbReference>
<evidence type="ECO:0000313" key="1">
    <source>
        <dbReference type="EMBL" id="MST49879.1"/>
    </source>
</evidence>
<dbReference type="EMBL" id="VUMY01000010">
    <property type="protein sequence ID" value="MST49879.1"/>
    <property type="molecule type" value="Genomic_DNA"/>
</dbReference>
<dbReference type="InterPro" id="IPR038555">
    <property type="entry name" value="Zincin_1_sf"/>
</dbReference>
<gene>
    <name evidence="1" type="ORF">FYJ63_06470</name>
</gene>
<dbReference type="Pfam" id="PF06262">
    <property type="entry name" value="Zincin_1"/>
    <property type="match status" value="1"/>
</dbReference>
<name>A0A7K0K384_9ACTO</name>
<organism evidence="1 2">
    <name type="scientific">Mobiluncus porci</name>
    <dbReference type="NCBI Taxonomy" id="2652278"/>
    <lineage>
        <taxon>Bacteria</taxon>
        <taxon>Bacillati</taxon>
        <taxon>Actinomycetota</taxon>
        <taxon>Actinomycetes</taxon>
        <taxon>Actinomycetales</taxon>
        <taxon>Actinomycetaceae</taxon>
        <taxon>Mobiluncus</taxon>
    </lineage>
</organism>
<keyword evidence="2" id="KW-1185">Reference proteome</keyword>
<comment type="caution">
    <text evidence="1">The sequence shown here is derived from an EMBL/GenBank/DDBJ whole genome shotgun (WGS) entry which is preliminary data.</text>
</comment>
<dbReference type="CDD" id="cd12954">
    <property type="entry name" value="MMP_TTHA0227_like_1"/>
    <property type="match status" value="1"/>
</dbReference>
<proteinExistence type="predicted"/>
<dbReference type="InterPro" id="IPR010428">
    <property type="entry name" value="Zincin_1"/>
</dbReference>
<protein>
    <submittedName>
        <fullName evidence="1">Metallopeptidase family protein</fullName>
    </submittedName>
</protein>
<sequence length="151" mass="17068">MGGELKWKVSTGPRTRRVDVRRDRHGRGSRGVLVPAILPRYRTRRQSFDDLVIQEVRALVAVCADFANIQFGVEDVPPSDPAPWERDSVVLGRGFGADPAHGLPAQVVVYRRPLEQRTRSVMELREMIHAVVLEESSQLIGKHPEDIDPNW</sequence>
<evidence type="ECO:0000313" key="2">
    <source>
        <dbReference type="Proteomes" id="UP000442535"/>
    </source>
</evidence>
<accession>A0A7K0K384</accession>